<evidence type="ECO:0000256" key="1">
    <source>
        <dbReference type="SAM" id="MobiDB-lite"/>
    </source>
</evidence>
<gene>
    <name evidence="3" type="ORF">RGQ29_006242</name>
</gene>
<comment type="caution">
    <text evidence="3">The sequence shown here is derived from an EMBL/GenBank/DDBJ whole genome shotgun (WGS) entry which is preliminary data.</text>
</comment>
<feature type="compositionally biased region" description="Polar residues" evidence="1">
    <location>
        <begin position="579"/>
        <end position="589"/>
    </location>
</feature>
<dbReference type="InterPro" id="IPR001245">
    <property type="entry name" value="Ser-Thr/Tyr_kinase_cat_dom"/>
</dbReference>
<dbReference type="InterPro" id="IPR032675">
    <property type="entry name" value="LRR_dom_sf"/>
</dbReference>
<dbReference type="PROSITE" id="PS50011">
    <property type="entry name" value="PROTEIN_KINASE_DOM"/>
    <property type="match status" value="1"/>
</dbReference>
<feature type="region of interest" description="Disordered" evidence="1">
    <location>
        <begin position="192"/>
        <end position="211"/>
    </location>
</feature>
<dbReference type="GO" id="GO:0005524">
    <property type="term" value="F:ATP binding"/>
    <property type="evidence" value="ECO:0007669"/>
    <property type="project" value="InterPro"/>
</dbReference>
<dbReference type="Pfam" id="PF07714">
    <property type="entry name" value="PK_Tyr_Ser-Thr"/>
    <property type="match status" value="1"/>
</dbReference>
<dbReference type="SUPFAM" id="SSF56112">
    <property type="entry name" value="Protein kinase-like (PK-like)"/>
    <property type="match status" value="1"/>
</dbReference>
<dbReference type="InterPro" id="IPR046959">
    <property type="entry name" value="PRK1-6/SRF4-like"/>
</dbReference>
<reference evidence="3 4" key="1">
    <citation type="journal article" date="2023" name="G3 (Bethesda)">
        <title>A haplotype-resolved chromosome-scale genome for Quercus rubra L. provides insights into the genetics of adaptive traits for red oak species.</title>
        <authorList>
            <person name="Kapoor B."/>
            <person name="Jenkins J."/>
            <person name="Schmutz J."/>
            <person name="Zhebentyayeva T."/>
            <person name="Kuelheim C."/>
            <person name="Coggeshall M."/>
            <person name="Heim C."/>
            <person name="Lasky J.R."/>
            <person name="Leites L."/>
            <person name="Islam-Faridi N."/>
            <person name="Romero-Severson J."/>
            <person name="DeLeo V.L."/>
            <person name="Lucas S.M."/>
            <person name="Lazic D."/>
            <person name="Gailing O."/>
            <person name="Carlson J."/>
            <person name="Staton M."/>
        </authorList>
    </citation>
    <scope>NUCLEOTIDE SEQUENCE [LARGE SCALE GENOMIC DNA]</scope>
    <source>
        <strain evidence="3">Pseudo-F2</strain>
    </source>
</reference>
<evidence type="ECO:0000313" key="4">
    <source>
        <dbReference type="Proteomes" id="UP001324115"/>
    </source>
</evidence>
<dbReference type="SUPFAM" id="SSF52058">
    <property type="entry name" value="L domain-like"/>
    <property type="match status" value="1"/>
</dbReference>
<dbReference type="Proteomes" id="UP001324115">
    <property type="component" value="Unassembled WGS sequence"/>
</dbReference>
<feature type="non-terminal residue" evidence="3">
    <location>
        <position position="1"/>
    </location>
</feature>
<feature type="region of interest" description="Disordered" evidence="1">
    <location>
        <begin position="560"/>
        <end position="589"/>
    </location>
</feature>
<proteinExistence type="predicted"/>
<dbReference type="InterPro" id="IPR000719">
    <property type="entry name" value="Prot_kinase_dom"/>
</dbReference>
<dbReference type="PANTHER" id="PTHR48007:SF43">
    <property type="entry name" value="POLLEN RECEPTOR-LIKE KINASE 4"/>
    <property type="match status" value="1"/>
</dbReference>
<dbReference type="Gene3D" id="3.80.10.10">
    <property type="entry name" value="Ribonuclease Inhibitor"/>
    <property type="match status" value="2"/>
</dbReference>
<accession>A0AAN7E771</accession>
<dbReference type="AlphaFoldDB" id="A0AAN7E771"/>
<dbReference type="SMART" id="SM00220">
    <property type="entry name" value="S_TKc"/>
    <property type="match status" value="1"/>
</dbReference>
<evidence type="ECO:0000313" key="3">
    <source>
        <dbReference type="EMBL" id="KAK4564068.1"/>
    </source>
</evidence>
<dbReference type="InterPro" id="IPR011009">
    <property type="entry name" value="Kinase-like_dom_sf"/>
</dbReference>
<feature type="domain" description="Protein kinase" evidence="2">
    <location>
        <begin position="285"/>
        <end position="557"/>
    </location>
</feature>
<evidence type="ECO:0000259" key="2">
    <source>
        <dbReference type="PROSITE" id="PS50011"/>
    </source>
</evidence>
<organism evidence="3 4">
    <name type="scientific">Quercus rubra</name>
    <name type="common">Northern red oak</name>
    <name type="synonym">Quercus borealis</name>
    <dbReference type="NCBI Taxonomy" id="3512"/>
    <lineage>
        <taxon>Eukaryota</taxon>
        <taxon>Viridiplantae</taxon>
        <taxon>Streptophyta</taxon>
        <taxon>Embryophyta</taxon>
        <taxon>Tracheophyta</taxon>
        <taxon>Spermatophyta</taxon>
        <taxon>Magnoliopsida</taxon>
        <taxon>eudicotyledons</taxon>
        <taxon>Gunneridae</taxon>
        <taxon>Pentapetalae</taxon>
        <taxon>rosids</taxon>
        <taxon>fabids</taxon>
        <taxon>Fagales</taxon>
        <taxon>Fagaceae</taxon>
        <taxon>Quercus</taxon>
    </lineage>
</organism>
<feature type="compositionally biased region" description="Low complexity" evidence="1">
    <location>
        <begin position="198"/>
        <end position="211"/>
    </location>
</feature>
<dbReference type="Gene3D" id="3.30.200.20">
    <property type="entry name" value="Phosphorylase Kinase, domain 1"/>
    <property type="match status" value="1"/>
</dbReference>
<dbReference type="GO" id="GO:0004672">
    <property type="term" value="F:protein kinase activity"/>
    <property type="evidence" value="ECO:0007669"/>
    <property type="project" value="InterPro"/>
</dbReference>
<keyword evidence="4" id="KW-1185">Reference proteome</keyword>
<name>A0AAN7E771_QUERU</name>
<dbReference type="PANTHER" id="PTHR48007">
    <property type="entry name" value="LEUCINE-RICH REPEAT RECEPTOR-LIKE PROTEIN KINASE PXC1"/>
    <property type="match status" value="1"/>
</dbReference>
<protein>
    <recommendedName>
        <fullName evidence="2">Protein kinase domain-containing protein</fullName>
    </recommendedName>
</protein>
<dbReference type="EMBL" id="JAXUIC010000011">
    <property type="protein sequence ID" value="KAK4564068.1"/>
    <property type="molecule type" value="Genomic_DNA"/>
</dbReference>
<dbReference type="Gene3D" id="1.10.510.10">
    <property type="entry name" value="Transferase(Phosphotransferase) domain 1"/>
    <property type="match status" value="1"/>
</dbReference>
<sequence length="589" mass="65652">NVLGQVGTPSVDPDEKNALYVLKSIFNNSILNERWKGDPCDLAYPWYGIQCSTKGHIIGIELNDMGLSWKVDVNEFMNFPELVILSFQNNSLWGNVMNFSFNHKMKIINLSGNKLDRPIPGSLLSLSVLESLQLQDNNLAVTIPEFNQSSILFFNVSNKNLTGSIPKTQTLQSFGSDSYSGNLGLYGPPLTATSRSLNGTGEPPSGNSPPNSHGDIFKNIFLVFVVILIVAMVKKMLNEANKEEAGEGEKIIEAAERSTAVAAEESRNLVFMEDEPAFEIRDVLRASAEGLGKGIFGNSYKAKVTGGPSVVVKRLRDLKPMTSEEFKKQLRMIGDMKHPNLLPLLAYYYSSEEKLLLYNYAVKGNLFDRIHGERGADRIPFKWDVRLSVTRGIARALEYLHLNTESQSIVPHGNLKSSNVLFDENDKVLISNYDLASLLALPIAIQHMVSYKSPKYRNGRKVSKQSDVWSYGYLLLELFISTRTAPPGVNGTMDLSSWVHRAVREEWTAEVFDLEISMQRNAVPGMLRLLQIAMQCCDNTPEERPEMTQVVREVENIKVLESGDENDGSLDRSSFEDGSLSTFGTGEEK</sequence>